<dbReference type="Proteomes" id="UP000217465">
    <property type="component" value="Unassembled WGS sequence"/>
</dbReference>
<proteinExistence type="predicted"/>
<gene>
    <name evidence="5" type="ORF">A9Y57_00048</name>
</gene>
<dbReference type="PANTHER" id="PTHR30185:SF18">
    <property type="entry name" value="TRANSCRIPTIONAL REGULATOR MTLR"/>
    <property type="match status" value="1"/>
</dbReference>
<name>A0A854WG55_9STRE</name>
<dbReference type="Gene3D" id="1.10.10.10">
    <property type="entry name" value="Winged helix-like DNA-binding domain superfamily/Winged helix DNA-binding domain"/>
    <property type="match status" value="1"/>
</dbReference>
<evidence type="ECO:0000313" key="5">
    <source>
        <dbReference type="EMBL" id="PCH14464.1"/>
    </source>
</evidence>
<evidence type="ECO:0000313" key="6">
    <source>
        <dbReference type="Proteomes" id="UP000217465"/>
    </source>
</evidence>
<keyword evidence="1" id="KW-0805">Transcription regulation</keyword>
<dbReference type="RefSeq" id="WP_096633182.1">
    <property type="nucleotide sequence ID" value="NZ_NSGR01000001.1"/>
</dbReference>
<accession>A0A854WG55</accession>
<reference evidence="5 6" key="1">
    <citation type="submission" date="2016-06" db="EMBL/GenBank/DDBJ databases">
        <authorList>
            <person name="Haines A.N."/>
            <person name="Council K.R."/>
        </authorList>
    </citation>
    <scope>NUCLEOTIDE SEQUENCE [LARGE SCALE GENOMIC DNA]</scope>
    <source>
        <strain evidence="5 6">SP158-29</strain>
    </source>
</reference>
<dbReference type="InterPro" id="IPR007737">
    <property type="entry name" value="Mga_HTH"/>
</dbReference>
<protein>
    <submittedName>
        <fullName evidence="5">Mga helix-turn-helix domain protein</fullName>
    </submittedName>
</protein>
<evidence type="ECO:0000259" key="3">
    <source>
        <dbReference type="Pfam" id="PF05043"/>
    </source>
</evidence>
<dbReference type="Pfam" id="PF05043">
    <property type="entry name" value="Mga"/>
    <property type="match status" value="1"/>
</dbReference>
<dbReference type="AlphaFoldDB" id="A0A854WG55"/>
<dbReference type="InterPro" id="IPR036388">
    <property type="entry name" value="WH-like_DNA-bd_sf"/>
</dbReference>
<feature type="domain" description="Mga helix-turn-helix" evidence="3">
    <location>
        <begin position="80"/>
        <end position="160"/>
    </location>
</feature>
<dbReference type="Pfam" id="PF08280">
    <property type="entry name" value="HTH_Mga"/>
    <property type="match status" value="1"/>
</dbReference>
<dbReference type="InterPro" id="IPR013199">
    <property type="entry name" value="HTH_Mga_DNA-bd_dom"/>
</dbReference>
<evidence type="ECO:0000256" key="1">
    <source>
        <dbReference type="ARBA" id="ARBA00023015"/>
    </source>
</evidence>
<organism evidence="5 6">
    <name type="scientific">Streptococcus parauberis</name>
    <dbReference type="NCBI Taxonomy" id="1348"/>
    <lineage>
        <taxon>Bacteria</taxon>
        <taxon>Bacillati</taxon>
        <taxon>Bacillota</taxon>
        <taxon>Bacilli</taxon>
        <taxon>Lactobacillales</taxon>
        <taxon>Streptococcaceae</taxon>
        <taxon>Streptococcus</taxon>
    </lineage>
</organism>
<dbReference type="PANTHER" id="PTHR30185">
    <property type="entry name" value="CRYPTIC BETA-GLUCOSIDE BGL OPERON ANTITERMINATOR"/>
    <property type="match status" value="1"/>
</dbReference>
<comment type="caution">
    <text evidence="5">The sequence shown here is derived from an EMBL/GenBank/DDBJ whole genome shotgun (WGS) entry which is preliminary data.</text>
</comment>
<dbReference type="EMBL" id="NSGR01000001">
    <property type="protein sequence ID" value="PCH14464.1"/>
    <property type="molecule type" value="Genomic_DNA"/>
</dbReference>
<evidence type="ECO:0000259" key="4">
    <source>
        <dbReference type="Pfam" id="PF08280"/>
    </source>
</evidence>
<sequence>MKIEQLMNKERNAQYQLLKLLYDSEEAVQLKDSLVAMNLSRVTLLKYIEHINDLFENKAINCRLLLTDDCIKLKEDYHFTWSDLISIMLEDSIPYQMLRYFCCHETFQVTKLSQELMISEATFNRQLALINTLLVEFDISITQGKQQGSELQWRYFFYKLLSISLSQSEKKSFMHVINHSHLKNLAEKLTGHPLDTTQVEDLTLWLAISRHRFFFEKEKRIAKTDLANYFQENVFYLRLERLMIRYLSRFAIEFDRFESQCLIIFLHTHTVLPIPSMEYILGFGGPISDKISEALWILRKAKIIGEKTKEEVIYGLSHFFSHLHFLKGTIVSNSKNSESLKQLLSQEDRMKIDLVMPLLFGLVDYNARLHTETLNELEFGLVELLIFSIEKHQKPLKIGLDIGKNPVKIELIKLTLKKFLDNNLNYQFYSVDGQDTYDCIISYGNHKTSRLSSYFHLKSYTSRHELKEMEEFLASKLKEKNELESYL</sequence>
<keyword evidence="2" id="KW-0804">Transcription</keyword>
<evidence type="ECO:0000256" key="2">
    <source>
        <dbReference type="ARBA" id="ARBA00023163"/>
    </source>
</evidence>
<feature type="domain" description="M protein trans-acting positive regulator (MGA) HTH" evidence="4">
    <location>
        <begin position="14"/>
        <end position="58"/>
    </location>
</feature>
<dbReference type="InterPro" id="IPR050661">
    <property type="entry name" value="BglG_antiterminators"/>
</dbReference>